<sequence>MKSNTPRAIEPLLDEPCIFRVHKGLRYVNEKAYTPMLVSIGHYHHGHPKLPPMEKHKECYLELLLQRNNQRREEYLDSMKKLEKRARKYYANPIDRRENDVK</sequence>
<dbReference type="EMBL" id="CM045767">
    <property type="protein sequence ID" value="KAI7997849.1"/>
    <property type="molecule type" value="Genomic_DNA"/>
</dbReference>
<dbReference type="Proteomes" id="UP001060215">
    <property type="component" value="Chromosome 10"/>
</dbReference>
<name>A0ACC0GBA5_9ERIC</name>
<comment type="caution">
    <text evidence="1">The sequence shown here is derived from an EMBL/GenBank/DDBJ whole genome shotgun (WGS) entry which is preliminary data.</text>
</comment>
<gene>
    <name evidence="1" type="ORF">LOK49_LG10G02613</name>
</gene>
<evidence type="ECO:0000313" key="1">
    <source>
        <dbReference type="EMBL" id="KAI7997849.1"/>
    </source>
</evidence>
<reference evidence="1 2" key="1">
    <citation type="journal article" date="2022" name="Plant J.">
        <title>Chromosome-level genome of Camellia lanceoleosa provides a valuable resource for understanding genome evolution and self-incompatibility.</title>
        <authorList>
            <person name="Gong W."/>
            <person name="Xiao S."/>
            <person name="Wang L."/>
            <person name="Liao Z."/>
            <person name="Chang Y."/>
            <person name="Mo W."/>
            <person name="Hu G."/>
            <person name="Li W."/>
            <person name="Zhao G."/>
            <person name="Zhu H."/>
            <person name="Hu X."/>
            <person name="Ji K."/>
            <person name="Xiang X."/>
            <person name="Song Q."/>
            <person name="Yuan D."/>
            <person name="Jin S."/>
            <person name="Zhang L."/>
        </authorList>
    </citation>
    <scope>NUCLEOTIDE SEQUENCE [LARGE SCALE GENOMIC DNA]</scope>
    <source>
        <strain evidence="1">SQ_2022a</strain>
    </source>
</reference>
<accession>A0ACC0GBA5</accession>
<evidence type="ECO:0000313" key="2">
    <source>
        <dbReference type="Proteomes" id="UP001060215"/>
    </source>
</evidence>
<proteinExistence type="predicted"/>
<keyword evidence="2" id="KW-1185">Reference proteome</keyword>
<organism evidence="1 2">
    <name type="scientific">Camellia lanceoleosa</name>
    <dbReference type="NCBI Taxonomy" id="1840588"/>
    <lineage>
        <taxon>Eukaryota</taxon>
        <taxon>Viridiplantae</taxon>
        <taxon>Streptophyta</taxon>
        <taxon>Embryophyta</taxon>
        <taxon>Tracheophyta</taxon>
        <taxon>Spermatophyta</taxon>
        <taxon>Magnoliopsida</taxon>
        <taxon>eudicotyledons</taxon>
        <taxon>Gunneridae</taxon>
        <taxon>Pentapetalae</taxon>
        <taxon>asterids</taxon>
        <taxon>Ericales</taxon>
        <taxon>Theaceae</taxon>
        <taxon>Camellia</taxon>
    </lineage>
</organism>
<protein>
    <submittedName>
        <fullName evidence="1">UPF0481 protein</fullName>
    </submittedName>
</protein>